<gene>
    <name evidence="1" type="ORF">GCM10012275_48240</name>
</gene>
<reference evidence="1" key="2">
    <citation type="submission" date="2020-09" db="EMBL/GenBank/DDBJ databases">
        <authorList>
            <person name="Sun Q."/>
            <person name="Zhou Y."/>
        </authorList>
    </citation>
    <scope>NUCLEOTIDE SEQUENCE</scope>
    <source>
        <strain evidence="1">CGMCC 4.5737</strain>
    </source>
</reference>
<protein>
    <submittedName>
        <fullName evidence="1">Uncharacterized protein</fullName>
    </submittedName>
</protein>
<evidence type="ECO:0000313" key="2">
    <source>
        <dbReference type="Proteomes" id="UP000637578"/>
    </source>
</evidence>
<sequence>MPELDLDVRVRPSVSADPKVNPAQAALTDFTCNYTCVGCTARCTPTMVGCPPTGQRCN</sequence>
<proteinExistence type="predicted"/>
<dbReference type="Proteomes" id="UP000637578">
    <property type="component" value="Unassembled WGS sequence"/>
</dbReference>
<reference evidence="1" key="1">
    <citation type="journal article" date="2014" name="Int. J. Syst. Evol. Microbiol.">
        <title>Complete genome sequence of Corynebacterium casei LMG S-19264T (=DSM 44701T), isolated from a smear-ripened cheese.</title>
        <authorList>
            <consortium name="US DOE Joint Genome Institute (JGI-PGF)"/>
            <person name="Walter F."/>
            <person name="Albersmeier A."/>
            <person name="Kalinowski J."/>
            <person name="Ruckert C."/>
        </authorList>
    </citation>
    <scope>NUCLEOTIDE SEQUENCE</scope>
    <source>
        <strain evidence="1">CGMCC 4.5737</strain>
    </source>
</reference>
<accession>A0A8J3CJJ4</accession>
<keyword evidence="2" id="KW-1185">Reference proteome</keyword>
<organism evidence="1 2">
    <name type="scientific">Longimycelium tulufanense</name>
    <dbReference type="NCBI Taxonomy" id="907463"/>
    <lineage>
        <taxon>Bacteria</taxon>
        <taxon>Bacillati</taxon>
        <taxon>Actinomycetota</taxon>
        <taxon>Actinomycetes</taxon>
        <taxon>Pseudonocardiales</taxon>
        <taxon>Pseudonocardiaceae</taxon>
        <taxon>Longimycelium</taxon>
    </lineage>
</organism>
<dbReference type="EMBL" id="BMMK01000027">
    <property type="protein sequence ID" value="GGM72039.1"/>
    <property type="molecule type" value="Genomic_DNA"/>
</dbReference>
<evidence type="ECO:0000313" key="1">
    <source>
        <dbReference type="EMBL" id="GGM72039.1"/>
    </source>
</evidence>
<comment type="caution">
    <text evidence="1">The sequence shown here is derived from an EMBL/GenBank/DDBJ whole genome shotgun (WGS) entry which is preliminary data.</text>
</comment>
<name>A0A8J3CJJ4_9PSEU</name>
<dbReference type="AlphaFoldDB" id="A0A8J3CJJ4"/>